<dbReference type="AlphaFoldDB" id="A0A0K2THJ4"/>
<accession>A0A0K2THJ4</accession>
<evidence type="ECO:0000313" key="1">
    <source>
        <dbReference type="EMBL" id="CDW25528.1"/>
    </source>
</evidence>
<name>A0A0K2THJ4_LEPSM</name>
<dbReference type="EMBL" id="HACA01008167">
    <property type="protein sequence ID" value="CDW25528.1"/>
    <property type="molecule type" value="Transcribed_RNA"/>
</dbReference>
<protein>
    <submittedName>
        <fullName evidence="1">Uncharacterized protein</fullName>
    </submittedName>
</protein>
<organism evidence="1">
    <name type="scientific">Lepeophtheirus salmonis</name>
    <name type="common">Salmon louse</name>
    <name type="synonym">Caligus salmonis</name>
    <dbReference type="NCBI Taxonomy" id="72036"/>
    <lineage>
        <taxon>Eukaryota</taxon>
        <taxon>Metazoa</taxon>
        <taxon>Ecdysozoa</taxon>
        <taxon>Arthropoda</taxon>
        <taxon>Crustacea</taxon>
        <taxon>Multicrustacea</taxon>
        <taxon>Hexanauplia</taxon>
        <taxon>Copepoda</taxon>
        <taxon>Siphonostomatoida</taxon>
        <taxon>Caligidae</taxon>
        <taxon>Lepeophtheirus</taxon>
    </lineage>
</organism>
<sequence length="22" mass="2705">MNVITWHFSQIEPELTFSRIKK</sequence>
<reference evidence="1" key="1">
    <citation type="submission" date="2014-05" db="EMBL/GenBank/DDBJ databases">
        <authorList>
            <person name="Chronopoulou M."/>
        </authorList>
    </citation>
    <scope>NUCLEOTIDE SEQUENCE</scope>
    <source>
        <tissue evidence="1">Whole organism</tissue>
    </source>
</reference>
<proteinExistence type="predicted"/>